<accession>A0A1R3I3F5</accession>
<dbReference type="AlphaFoldDB" id="A0A1R3I3F5"/>
<name>A0A1R3I3F5_9ROSI</name>
<dbReference type="EMBL" id="AWUE01019002">
    <property type="protein sequence ID" value="OMO77108.1"/>
    <property type="molecule type" value="Genomic_DNA"/>
</dbReference>
<comment type="caution">
    <text evidence="4">The sequence shown here is derived from an EMBL/GenBank/DDBJ whole genome shotgun (WGS) entry which is preliminary data.</text>
</comment>
<reference evidence="5" key="1">
    <citation type="submission" date="2013-09" db="EMBL/GenBank/DDBJ databases">
        <title>Corchorus olitorius genome sequencing.</title>
        <authorList>
            <person name="Alam M."/>
            <person name="Haque M.S."/>
            <person name="Islam M.S."/>
            <person name="Emdad E.M."/>
            <person name="Islam M.M."/>
            <person name="Ahmed B."/>
            <person name="Halim A."/>
            <person name="Hossen Q.M.M."/>
            <person name="Hossain M.Z."/>
            <person name="Ahmed R."/>
            <person name="Khan M.M."/>
            <person name="Islam R."/>
            <person name="Rashid M.M."/>
            <person name="Khan S.A."/>
            <person name="Rahman M.S."/>
            <person name="Alam M."/>
            <person name="Yahiya A.S."/>
            <person name="Khan M.S."/>
            <person name="Azam M.S."/>
            <person name="Haque T."/>
            <person name="Lashkar M.Z.H."/>
            <person name="Akhand A.I."/>
            <person name="Morshed G."/>
            <person name="Roy S."/>
            <person name="Uddin K.S."/>
            <person name="Rabeya T."/>
            <person name="Hossain A.S."/>
            <person name="Chowdhury A."/>
            <person name="Snigdha A.R."/>
            <person name="Mortoza M.S."/>
            <person name="Matin S.A."/>
            <person name="Hoque S.M.E."/>
            <person name="Islam M.K."/>
            <person name="Roy D.K."/>
            <person name="Haider R."/>
            <person name="Moosa M.M."/>
            <person name="Elias S.M."/>
            <person name="Hasan A.M."/>
            <person name="Jahan S."/>
            <person name="Shafiuddin M."/>
            <person name="Mahmood N."/>
            <person name="Shommy N.S."/>
        </authorList>
    </citation>
    <scope>NUCLEOTIDE SEQUENCE [LARGE SCALE GENOMIC DNA]</scope>
    <source>
        <strain evidence="5">cv. O-4</strain>
    </source>
</reference>
<evidence type="ECO:0000313" key="5">
    <source>
        <dbReference type="Proteomes" id="UP000187203"/>
    </source>
</evidence>
<proteinExistence type="predicted"/>
<evidence type="ECO:0000313" key="4">
    <source>
        <dbReference type="EMBL" id="OMO77108.1"/>
    </source>
</evidence>
<feature type="domain" description="PB1-like" evidence="3">
    <location>
        <begin position="30"/>
        <end position="126"/>
    </location>
</feature>
<dbReference type="Pfam" id="PF03108">
    <property type="entry name" value="DBD_Tnp_Mut"/>
    <property type="match status" value="1"/>
</dbReference>
<dbReference type="Proteomes" id="UP000187203">
    <property type="component" value="Unassembled WGS sequence"/>
</dbReference>
<dbReference type="OrthoDB" id="1918246at2759"/>
<dbReference type="InterPro" id="IPR004332">
    <property type="entry name" value="Transposase_MuDR"/>
</dbReference>
<gene>
    <name evidence="4" type="ORF">COLO4_25341</name>
</gene>
<feature type="region of interest" description="Disordered" evidence="1">
    <location>
        <begin position="150"/>
        <end position="203"/>
    </location>
</feature>
<keyword evidence="5" id="KW-1185">Reference proteome</keyword>
<feature type="domain" description="Transposase MuDR plant" evidence="2">
    <location>
        <begin position="335"/>
        <end position="393"/>
    </location>
</feature>
<organism evidence="4 5">
    <name type="scientific">Corchorus olitorius</name>
    <dbReference type="NCBI Taxonomy" id="93759"/>
    <lineage>
        <taxon>Eukaryota</taxon>
        <taxon>Viridiplantae</taxon>
        <taxon>Streptophyta</taxon>
        <taxon>Embryophyta</taxon>
        <taxon>Tracheophyta</taxon>
        <taxon>Spermatophyta</taxon>
        <taxon>Magnoliopsida</taxon>
        <taxon>eudicotyledons</taxon>
        <taxon>Gunneridae</taxon>
        <taxon>Pentapetalae</taxon>
        <taxon>rosids</taxon>
        <taxon>malvids</taxon>
        <taxon>Malvales</taxon>
        <taxon>Malvaceae</taxon>
        <taxon>Grewioideae</taxon>
        <taxon>Apeibeae</taxon>
        <taxon>Corchorus</taxon>
    </lineage>
</organism>
<protein>
    <submittedName>
        <fullName evidence="4">Transposase, MuDR, plant</fullName>
    </submittedName>
</protein>
<dbReference type="Pfam" id="PF26130">
    <property type="entry name" value="PB1-like"/>
    <property type="match status" value="1"/>
</dbReference>
<dbReference type="InterPro" id="IPR058594">
    <property type="entry name" value="PB1-like_dom_pln"/>
</dbReference>
<evidence type="ECO:0000259" key="2">
    <source>
        <dbReference type="Pfam" id="PF03108"/>
    </source>
</evidence>
<dbReference type="PANTHER" id="PTHR31973:SF187">
    <property type="entry name" value="MUTATOR TRANSPOSASE MUDRA PROTEIN"/>
    <property type="match status" value="1"/>
</dbReference>
<evidence type="ECO:0000256" key="1">
    <source>
        <dbReference type="SAM" id="MobiDB-lite"/>
    </source>
</evidence>
<feature type="compositionally biased region" description="Basic residues" evidence="1">
    <location>
        <begin position="244"/>
        <end position="253"/>
    </location>
</feature>
<sequence>MVFAIYIGLFIEWFPEIDTRSSPVNWTIYEIAVHHGGVLVDNPSIEYVNGKTQVFDWYDPEKLCLWSVVSLAASCGYNVNSIKKLRFCRAGVSLDEGLKLLFDDDSVSSLCKHLEEDKLVNFYVEHGGIGEPGITGGEVPLPVGYSEPAGDHVDLVSSGDENGDHSSSKEEEARVLEENEEERENIVDVNVDFDSDGGGIGADPELVNSRMIVHRRLEHKERLRKEMEELVVEELVSIPVEQRQKKKQKKKKHDGGSSGASTAGPSGGGHNAAGPNQNVQADIDRAESPYFDSDQPNSFIKTDSEDSEADDAQRCISRGLNFRPDGSVPEFFKEQFFTGPAQFKATLKEYSLGKQKAFYYKKNDKQRVRAHCSTNACDWEIMASYHCGDGSFRVKTYNDNHTCNEAKRNKRLTAKVMAEKLGDVISEMPTIRAK</sequence>
<feature type="compositionally biased region" description="Basic and acidic residues" evidence="1">
    <location>
        <begin position="162"/>
        <end position="177"/>
    </location>
</feature>
<evidence type="ECO:0000259" key="3">
    <source>
        <dbReference type="Pfam" id="PF26130"/>
    </source>
</evidence>
<dbReference type="PANTHER" id="PTHR31973">
    <property type="entry name" value="POLYPROTEIN, PUTATIVE-RELATED"/>
    <property type="match status" value="1"/>
</dbReference>
<feature type="region of interest" description="Disordered" evidence="1">
    <location>
        <begin position="241"/>
        <end position="311"/>
    </location>
</feature>